<evidence type="ECO:0000256" key="6">
    <source>
        <dbReference type="ARBA" id="ARBA00022679"/>
    </source>
</evidence>
<dbReference type="NCBIfam" id="NF004160">
    <property type="entry name" value="PRK05627.1-3"/>
    <property type="match status" value="1"/>
</dbReference>
<comment type="function">
    <text evidence="1">Catalyzes the phosphorylation of riboflavin to FMN followed by the adenylation of FMN to FAD.</text>
</comment>
<evidence type="ECO:0000256" key="5">
    <source>
        <dbReference type="ARBA" id="ARBA00022643"/>
    </source>
</evidence>
<dbReference type="InterPro" id="IPR023468">
    <property type="entry name" value="Riboflavin_kinase"/>
</dbReference>
<dbReference type="Proteomes" id="UP000215027">
    <property type="component" value="Chromosome I"/>
</dbReference>
<proteinExistence type="inferred from homology"/>
<dbReference type="InterPro" id="IPR014729">
    <property type="entry name" value="Rossmann-like_a/b/a_fold"/>
</dbReference>
<dbReference type="EC" id="2.7.7.2" evidence="15"/>
<evidence type="ECO:0000256" key="2">
    <source>
        <dbReference type="ARBA" id="ARBA00004726"/>
    </source>
</evidence>
<evidence type="ECO:0000256" key="15">
    <source>
        <dbReference type="PIRNR" id="PIRNR004491"/>
    </source>
</evidence>
<dbReference type="GO" id="GO:0009398">
    <property type="term" value="P:FMN biosynthetic process"/>
    <property type="evidence" value="ECO:0007669"/>
    <property type="project" value="UniProtKB-UniRule"/>
</dbReference>
<dbReference type="GO" id="GO:0006747">
    <property type="term" value="P:FAD biosynthetic process"/>
    <property type="evidence" value="ECO:0007669"/>
    <property type="project" value="UniProtKB-UniRule"/>
</dbReference>
<evidence type="ECO:0000256" key="10">
    <source>
        <dbReference type="ARBA" id="ARBA00022827"/>
    </source>
</evidence>
<dbReference type="EMBL" id="LN890655">
    <property type="protein sequence ID" value="CUS03982.2"/>
    <property type="molecule type" value="Genomic_DNA"/>
</dbReference>
<dbReference type="PANTHER" id="PTHR22749:SF6">
    <property type="entry name" value="RIBOFLAVIN KINASE"/>
    <property type="match status" value="1"/>
</dbReference>
<keyword evidence="4 15" id="KW-0285">Flavoprotein</keyword>
<comment type="similarity">
    <text evidence="15">Belongs to the ribF family.</text>
</comment>
<keyword evidence="12" id="KW-0511">Multifunctional enzyme</keyword>
<dbReference type="SUPFAM" id="SSF82114">
    <property type="entry name" value="Riboflavin kinase-like"/>
    <property type="match status" value="1"/>
</dbReference>
<sequence length="310" mass="34710">MTQSFVRVTHLDEVDHKQPTYVAIGSFDGVHRGHQALLRRMAEQAHAAGRRAAALTFFPHPRRVLQTLPPRFYLTTLDERVHLLAEQGIDLIITHPFDDEVRRIRAADFVDQLLAALDMKQLWGGDFALGFRREGDVPFLRQQGQEKGFTVETIDGPVMWNGDMVSSRRVRAALEAGDMAEVSGCLGRHFCVRGPVVKGDQRGRTIGFPTANLAVWDELFLPGNGVYATYIWVRGQRRAAATNVGVRPTVDGLKLTVEAHILDFDDDIYGEDVRLEFVRRIRPEMKFGGLGELKAQIAADVAQVKEELAL</sequence>
<keyword evidence="18" id="KW-1185">Reference proteome</keyword>
<protein>
    <recommendedName>
        <fullName evidence="15">Riboflavin biosynthesis protein</fullName>
    </recommendedName>
    <domain>
        <recommendedName>
            <fullName evidence="15">Riboflavin kinase</fullName>
            <ecNumber evidence="15">2.7.1.26</ecNumber>
        </recommendedName>
        <alternativeName>
            <fullName evidence="15">Flavokinase</fullName>
        </alternativeName>
    </domain>
    <domain>
        <recommendedName>
            <fullName evidence="15">FMN adenylyltransferase</fullName>
            <ecNumber evidence="15">2.7.7.2</ecNumber>
        </recommendedName>
        <alternativeName>
            <fullName evidence="15">FAD pyrophosphorylase</fullName>
        </alternativeName>
        <alternativeName>
            <fullName evidence="15">FAD synthase</fullName>
        </alternativeName>
    </domain>
</protein>
<dbReference type="OrthoDB" id="9803667at2"/>
<evidence type="ECO:0000256" key="13">
    <source>
        <dbReference type="ARBA" id="ARBA00047880"/>
    </source>
</evidence>
<dbReference type="EC" id="2.7.1.26" evidence="15"/>
<dbReference type="PIRSF" id="PIRSF004491">
    <property type="entry name" value="FAD_Synth"/>
    <property type="match status" value="1"/>
</dbReference>
<keyword evidence="8 15" id="KW-0547">Nucleotide-binding</keyword>
<keyword evidence="7 15" id="KW-0548">Nucleotidyltransferase</keyword>
<dbReference type="InterPro" id="IPR015865">
    <property type="entry name" value="Riboflavin_kinase_bac/euk"/>
</dbReference>
<evidence type="ECO:0000259" key="16">
    <source>
        <dbReference type="SMART" id="SM00904"/>
    </source>
</evidence>
<dbReference type="SMART" id="SM00904">
    <property type="entry name" value="Flavokinase"/>
    <property type="match status" value="1"/>
</dbReference>
<name>A0A160T2V6_9CHLR</name>
<dbReference type="UniPathway" id="UPA00276">
    <property type="reaction ID" value="UER00406"/>
</dbReference>
<keyword evidence="10 15" id="KW-0274">FAD</keyword>
<dbReference type="UniPathway" id="UPA00277">
    <property type="reaction ID" value="UER00407"/>
</dbReference>
<evidence type="ECO:0000256" key="14">
    <source>
        <dbReference type="ARBA" id="ARBA00049494"/>
    </source>
</evidence>
<dbReference type="InterPro" id="IPR023465">
    <property type="entry name" value="Riboflavin_kinase_dom_sf"/>
</dbReference>
<dbReference type="Gene3D" id="3.40.50.620">
    <property type="entry name" value="HUPs"/>
    <property type="match status" value="1"/>
</dbReference>
<dbReference type="Pfam" id="PF06574">
    <property type="entry name" value="FAD_syn"/>
    <property type="match status" value="1"/>
</dbReference>
<dbReference type="CDD" id="cd02064">
    <property type="entry name" value="FAD_synthetase_N"/>
    <property type="match status" value="1"/>
</dbReference>
<accession>A0A160T2V6</accession>
<evidence type="ECO:0000256" key="3">
    <source>
        <dbReference type="ARBA" id="ARBA00005201"/>
    </source>
</evidence>
<evidence type="ECO:0000256" key="11">
    <source>
        <dbReference type="ARBA" id="ARBA00022840"/>
    </source>
</evidence>
<comment type="pathway">
    <text evidence="3 15">Cofactor biosynthesis; FMN biosynthesis; FMN from riboflavin (ATP route): step 1/1.</text>
</comment>
<keyword evidence="9 15" id="KW-0418">Kinase</keyword>
<evidence type="ECO:0000256" key="12">
    <source>
        <dbReference type="ARBA" id="ARBA00023268"/>
    </source>
</evidence>
<feature type="domain" description="Riboflavin kinase" evidence="16">
    <location>
        <begin position="185"/>
        <end position="309"/>
    </location>
</feature>
<reference evidence="17" key="1">
    <citation type="submission" date="2016-01" db="EMBL/GenBank/DDBJ databases">
        <authorList>
            <person name="Mcilroy J.S."/>
            <person name="Karst M S."/>
            <person name="Albertsen M."/>
        </authorList>
    </citation>
    <scope>NUCLEOTIDE SEQUENCE</scope>
    <source>
        <strain evidence="17">Cfx-K</strain>
    </source>
</reference>
<dbReference type="RefSeq" id="WP_095043388.1">
    <property type="nucleotide sequence ID" value="NZ_LN890655.1"/>
</dbReference>
<evidence type="ECO:0000313" key="18">
    <source>
        <dbReference type="Proteomes" id="UP000215027"/>
    </source>
</evidence>
<keyword evidence="6 15" id="KW-0808">Transferase</keyword>
<dbReference type="SUPFAM" id="SSF52374">
    <property type="entry name" value="Nucleotidylyl transferase"/>
    <property type="match status" value="1"/>
</dbReference>
<dbReference type="KEGG" id="pbf:CFX0092_A2104"/>
<dbReference type="GO" id="GO:0008531">
    <property type="term" value="F:riboflavin kinase activity"/>
    <property type="evidence" value="ECO:0007669"/>
    <property type="project" value="UniProtKB-UniRule"/>
</dbReference>
<evidence type="ECO:0000256" key="1">
    <source>
        <dbReference type="ARBA" id="ARBA00002121"/>
    </source>
</evidence>
<dbReference type="InterPro" id="IPR015864">
    <property type="entry name" value="FAD_synthase"/>
</dbReference>
<evidence type="ECO:0000256" key="9">
    <source>
        <dbReference type="ARBA" id="ARBA00022777"/>
    </source>
</evidence>
<evidence type="ECO:0000256" key="4">
    <source>
        <dbReference type="ARBA" id="ARBA00022630"/>
    </source>
</evidence>
<dbReference type="Pfam" id="PF01687">
    <property type="entry name" value="Flavokinase"/>
    <property type="match status" value="1"/>
</dbReference>
<dbReference type="NCBIfam" id="NF004162">
    <property type="entry name" value="PRK05627.1-5"/>
    <property type="match status" value="1"/>
</dbReference>
<dbReference type="AlphaFoldDB" id="A0A160T2V6"/>
<dbReference type="GO" id="GO:0005524">
    <property type="term" value="F:ATP binding"/>
    <property type="evidence" value="ECO:0007669"/>
    <property type="project" value="UniProtKB-UniRule"/>
</dbReference>
<dbReference type="Gene3D" id="2.40.30.30">
    <property type="entry name" value="Riboflavin kinase-like"/>
    <property type="match status" value="1"/>
</dbReference>
<dbReference type="InterPro" id="IPR002606">
    <property type="entry name" value="Riboflavin_kinase_bac"/>
</dbReference>
<comment type="catalytic activity">
    <reaction evidence="13 15">
        <text>riboflavin + ATP = FMN + ADP + H(+)</text>
        <dbReference type="Rhea" id="RHEA:14357"/>
        <dbReference type="ChEBI" id="CHEBI:15378"/>
        <dbReference type="ChEBI" id="CHEBI:30616"/>
        <dbReference type="ChEBI" id="CHEBI:57986"/>
        <dbReference type="ChEBI" id="CHEBI:58210"/>
        <dbReference type="ChEBI" id="CHEBI:456216"/>
        <dbReference type="EC" id="2.7.1.26"/>
    </reaction>
</comment>
<organism evidence="17 18">
    <name type="scientific">Candidatus Promineifilum breve</name>
    <dbReference type="NCBI Taxonomy" id="1806508"/>
    <lineage>
        <taxon>Bacteria</taxon>
        <taxon>Bacillati</taxon>
        <taxon>Chloroflexota</taxon>
        <taxon>Ardenticatenia</taxon>
        <taxon>Candidatus Promineifilales</taxon>
        <taxon>Candidatus Promineifilaceae</taxon>
        <taxon>Candidatus Promineifilum</taxon>
    </lineage>
</organism>
<comment type="pathway">
    <text evidence="2 15">Cofactor biosynthesis; FAD biosynthesis; FAD from FMN: step 1/1.</text>
</comment>
<dbReference type="GO" id="GO:0003919">
    <property type="term" value="F:FMN adenylyltransferase activity"/>
    <property type="evidence" value="ECO:0007669"/>
    <property type="project" value="UniProtKB-UniRule"/>
</dbReference>
<comment type="catalytic activity">
    <reaction evidence="14 15">
        <text>FMN + ATP + H(+) = FAD + diphosphate</text>
        <dbReference type="Rhea" id="RHEA:17237"/>
        <dbReference type="ChEBI" id="CHEBI:15378"/>
        <dbReference type="ChEBI" id="CHEBI:30616"/>
        <dbReference type="ChEBI" id="CHEBI:33019"/>
        <dbReference type="ChEBI" id="CHEBI:57692"/>
        <dbReference type="ChEBI" id="CHEBI:58210"/>
        <dbReference type="EC" id="2.7.7.2"/>
    </reaction>
</comment>
<dbReference type="FunFam" id="2.40.30.30:FF:000003">
    <property type="entry name" value="Riboflavin biosynthesis protein"/>
    <property type="match status" value="1"/>
</dbReference>
<evidence type="ECO:0000313" key="17">
    <source>
        <dbReference type="EMBL" id="CUS03982.2"/>
    </source>
</evidence>
<evidence type="ECO:0000256" key="7">
    <source>
        <dbReference type="ARBA" id="ARBA00022695"/>
    </source>
</evidence>
<evidence type="ECO:0000256" key="8">
    <source>
        <dbReference type="ARBA" id="ARBA00022741"/>
    </source>
</evidence>
<keyword evidence="5 15" id="KW-0288">FMN</keyword>
<keyword evidence="11 15" id="KW-0067">ATP-binding</keyword>
<dbReference type="PANTHER" id="PTHR22749">
    <property type="entry name" value="RIBOFLAVIN KINASE/FMN ADENYLYLTRANSFERASE"/>
    <property type="match status" value="1"/>
</dbReference>
<dbReference type="NCBIfam" id="TIGR00083">
    <property type="entry name" value="ribF"/>
    <property type="match status" value="1"/>
</dbReference>
<dbReference type="GO" id="GO:0009231">
    <property type="term" value="P:riboflavin biosynthetic process"/>
    <property type="evidence" value="ECO:0007669"/>
    <property type="project" value="InterPro"/>
</dbReference>
<gene>
    <name evidence="17" type="ORF">CFX0092_A2104</name>
</gene>